<organism evidence="2 3">
    <name type="scientific">Leucobacter chromiireducens subsp. solipictus</name>
    <dbReference type="NCBI Taxonomy" id="398235"/>
    <lineage>
        <taxon>Bacteria</taxon>
        <taxon>Bacillati</taxon>
        <taxon>Actinomycetota</taxon>
        <taxon>Actinomycetes</taxon>
        <taxon>Micrococcales</taxon>
        <taxon>Microbacteriaceae</taxon>
        <taxon>Leucobacter</taxon>
    </lineage>
</organism>
<dbReference type="EMBL" id="QYAC01000001">
    <property type="protein sequence ID" value="MBL3677993.1"/>
    <property type="molecule type" value="Genomic_DNA"/>
</dbReference>
<feature type="transmembrane region" description="Helical" evidence="1">
    <location>
        <begin position="451"/>
        <end position="473"/>
    </location>
</feature>
<keyword evidence="1" id="KW-1133">Transmembrane helix</keyword>
<keyword evidence="1" id="KW-0812">Transmembrane</keyword>
<keyword evidence="1" id="KW-0472">Membrane</keyword>
<feature type="transmembrane region" description="Helical" evidence="1">
    <location>
        <begin position="375"/>
        <end position="396"/>
    </location>
</feature>
<feature type="transmembrane region" description="Helical" evidence="1">
    <location>
        <begin position="132"/>
        <end position="152"/>
    </location>
</feature>
<keyword evidence="3" id="KW-1185">Reference proteome</keyword>
<gene>
    <name evidence="2" type="ORF">D3230_01560</name>
</gene>
<dbReference type="Proteomes" id="UP001645859">
    <property type="component" value="Unassembled WGS sequence"/>
</dbReference>
<feature type="transmembrane region" description="Helical" evidence="1">
    <location>
        <begin position="402"/>
        <end position="430"/>
    </location>
</feature>
<feature type="transmembrane region" description="Helical" evidence="1">
    <location>
        <begin position="485"/>
        <end position="505"/>
    </location>
</feature>
<comment type="caution">
    <text evidence="2">The sequence shown here is derived from an EMBL/GenBank/DDBJ whole genome shotgun (WGS) entry which is preliminary data.</text>
</comment>
<feature type="transmembrane region" description="Helical" evidence="1">
    <location>
        <begin position="172"/>
        <end position="194"/>
    </location>
</feature>
<feature type="transmembrane region" description="Helical" evidence="1">
    <location>
        <begin position="230"/>
        <end position="253"/>
    </location>
</feature>
<name>A0ABS1SBS0_9MICO</name>
<evidence type="ECO:0000313" key="3">
    <source>
        <dbReference type="Proteomes" id="UP001645859"/>
    </source>
</evidence>
<dbReference type="RefSeq" id="WP_202343241.1">
    <property type="nucleotide sequence ID" value="NZ_BAAAPI010000016.1"/>
</dbReference>
<evidence type="ECO:0000256" key="1">
    <source>
        <dbReference type="SAM" id="Phobius"/>
    </source>
</evidence>
<proteinExistence type="predicted"/>
<feature type="transmembrane region" description="Helical" evidence="1">
    <location>
        <begin position="97"/>
        <end position="120"/>
    </location>
</feature>
<accession>A0ABS1SBS0</accession>
<reference evidence="2 3" key="1">
    <citation type="submission" date="2018-09" db="EMBL/GenBank/DDBJ databases">
        <title>Comparative genomics of Leucobacter spp.</title>
        <authorList>
            <person name="Reis A.C."/>
            <person name="Kolvenbach B.A."/>
            <person name="Corvini P.F.X."/>
            <person name="Nunes O.C."/>
        </authorList>
    </citation>
    <scope>NUCLEOTIDE SEQUENCE [LARGE SCALE GENOMIC DNA]</scope>
    <source>
        <strain evidence="2 3">TAN 31504</strain>
    </source>
</reference>
<feature type="transmembrane region" description="Helical" evidence="1">
    <location>
        <begin position="304"/>
        <end position="321"/>
    </location>
</feature>
<feature type="transmembrane region" description="Helical" evidence="1">
    <location>
        <begin position="56"/>
        <end position="77"/>
    </location>
</feature>
<sequence length="525" mass="54693">MVARLLRIRVALLGGAFRGSFGRGLRTALLFVILAAVAVLAAALPEMLIANQAERAIVDTGLGALILAAIFAVPFFAHRGHLEPRQFGQVPASSASVGTALLVTTVVSWPFFLLAVWLIALGVLRPEWRDPVWLAPAALVLAAVLAVCSARVTSALAKLLVGDRAEGLVRTIGAVLLVALLPLVVFAIAAAAGTDGFAAVSDFSEVLGWTPFGAPFAALALGAGPDGDPAAAMLRLAIVGAAILLLLLVWSLVVGASLRRVARPLDPGVARSGLGWFERFPARPAPAIAARLLTYWSRDPRYRVALFAIPIAPIFMLVAFWVAGAPLGPLALVPLPVILLLLGWSQHNDVAMDSTAIWEHVASGTRGAADRAGRLAPVLLLGVPLALIGSSVTVTIMGDWRVLPAVIGMNLGVLFVSNAVSSVFSVLMPYPATRPGDSPFVQPQWSGSGSGLAQTLSMIAAIGLAVPPVWVSVVAIVDVELGENLWALLFGAGYGLLVLLLGIFVGGRIFDRSGPELIGVTQVYD</sequence>
<feature type="transmembrane region" description="Helical" evidence="1">
    <location>
        <begin position="28"/>
        <end position="49"/>
    </location>
</feature>
<evidence type="ECO:0008006" key="4">
    <source>
        <dbReference type="Google" id="ProtNLM"/>
    </source>
</evidence>
<protein>
    <recommendedName>
        <fullName evidence="4">ABC-2 type transport system permease protein</fullName>
    </recommendedName>
</protein>
<feature type="transmembrane region" description="Helical" evidence="1">
    <location>
        <begin position="327"/>
        <end position="344"/>
    </location>
</feature>
<evidence type="ECO:0000313" key="2">
    <source>
        <dbReference type="EMBL" id="MBL3677993.1"/>
    </source>
</evidence>